<feature type="compositionally biased region" description="Low complexity" evidence="1">
    <location>
        <begin position="25"/>
        <end position="38"/>
    </location>
</feature>
<comment type="caution">
    <text evidence="2">The sequence shown here is derived from an EMBL/GenBank/DDBJ whole genome shotgun (WGS) entry which is preliminary data.</text>
</comment>
<evidence type="ECO:0000313" key="2">
    <source>
        <dbReference type="EMBL" id="KTD75566.1"/>
    </source>
</evidence>
<feature type="region of interest" description="Disordered" evidence="1">
    <location>
        <begin position="1"/>
        <end position="38"/>
    </location>
</feature>
<dbReference type="PATRIC" id="fig|66969.6.peg.2712"/>
<keyword evidence="3" id="KW-1185">Reference proteome</keyword>
<reference evidence="2 3" key="1">
    <citation type="submission" date="2015-11" db="EMBL/GenBank/DDBJ databases">
        <title>Genomic analysis of 38 Legionella species identifies large and diverse effector repertoires.</title>
        <authorList>
            <person name="Burstein D."/>
            <person name="Amaro F."/>
            <person name="Zusman T."/>
            <person name="Lifshitz Z."/>
            <person name="Cohen O."/>
            <person name="Gilbert J.A."/>
            <person name="Pupko T."/>
            <person name="Shuman H.A."/>
            <person name="Segal G."/>
        </authorList>
    </citation>
    <scope>NUCLEOTIDE SEQUENCE [LARGE SCALE GENOMIC DNA]</scope>
    <source>
        <strain evidence="2 3">ATCC 51914</strain>
    </source>
</reference>
<dbReference type="AlphaFoldDB" id="A0A0W1A2G5"/>
<dbReference type="RefSeq" id="WP_058481134.1">
    <property type="nucleotide sequence ID" value="NZ_CAAAIQ010000002.1"/>
</dbReference>
<evidence type="ECO:0000313" key="3">
    <source>
        <dbReference type="Proteomes" id="UP000054729"/>
    </source>
</evidence>
<gene>
    <name evidence="2" type="ORF">Lwal_2504</name>
</gene>
<feature type="compositionally biased region" description="Basic and acidic residues" evidence="1">
    <location>
        <begin position="8"/>
        <end position="22"/>
    </location>
</feature>
<protein>
    <submittedName>
        <fullName evidence="2">Uncharacterized protein</fullName>
    </submittedName>
</protein>
<evidence type="ECO:0000256" key="1">
    <source>
        <dbReference type="SAM" id="MobiDB-lite"/>
    </source>
</evidence>
<accession>A0A0W1A2G5</accession>
<dbReference type="Proteomes" id="UP000054729">
    <property type="component" value="Unassembled WGS sequence"/>
</dbReference>
<sequence>MPLIDNDSSAKDSTIENMDKDNNPSNSEASTQSSQSSYQWLSIGQGANNISWRSNFGPSKLVPTSDYEGPWVLKYPIVEKDKPILNAMNTPDRAIRVWNEVNRKLPFAGRYKLGWVSPYITNTRPSTDAEIANKLIELYNDTRRIVVDAATRGNFLTALDTGEVTLVDMDLALKRSKSVASMDFAKDLSSRFDDYWKDPELKESMPVTLIITQNLLYFEDQLSINCINDLCKARLISLDNICSLTWLRENHKKLTKELFLQIATLTNSGITVSGILLESLISEAKVKTQLTTTTQSSSLFFSQPIDRSIEELIDEYNDSSLKL</sequence>
<proteinExistence type="predicted"/>
<dbReference type="EMBL" id="LNZB01000056">
    <property type="protein sequence ID" value="KTD75566.1"/>
    <property type="molecule type" value="Genomic_DNA"/>
</dbReference>
<dbReference type="OrthoDB" id="5653926at2"/>
<organism evidence="2 3">
    <name type="scientific">Legionella waltersii</name>
    <dbReference type="NCBI Taxonomy" id="66969"/>
    <lineage>
        <taxon>Bacteria</taxon>
        <taxon>Pseudomonadati</taxon>
        <taxon>Pseudomonadota</taxon>
        <taxon>Gammaproteobacteria</taxon>
        <taxon>Legionellales</taxon>
        <taxon>Legionellaceae</taxon>
        <taxon>Legionella</taxon>
    </lineage>
</organism>
<name>A0A0W1A2G5_9GAMM</name>